<dbReference type="Proteomes" id="UP001387364">
    <property type="component" value="Chromosome"/>
</dbReference>
<reference evidence="6 7" key="1">
    <citation type="submission" date="2024-02" db="EMBL/GenBank/DDBJ databases">
        <title>Seven novel Bacillus-like species.</title>
        <authorList>
            <person name="Liu G."/>
        </authorList>
    </citation>
    <scope>NUCLEOTIDE SEQUENCE [LARGE SCALE GENOMIC DNA]</scope>
    <source>
        <strain evidence="6 7">FJAT-52991</strain>
    </source>
</reference>
<feature type="domain" description="Helicase ATP-binding" evidence="4">
    <location>
        <begin position="118"/>
        <end position="270"/>
    </location>
</feature>
<dbReference type="InterPro" id="IPR006935">
    <property type="entry name" value="Helicase/UvrB_N"/>
</dbReference>
<gene>
    <name evidence="6" type="ORF">WDJ61_16420</name>
</gene>
<dbReference type="PANTHER" id="PTHR30580:SF1">
    <property type="entry name" value="COMF OPERON PROTEIN 1"/>
    <property type="match status" value="1"/>
</dbReference>
<dbReference type="Pfam" id="PF04851">
    <property type="entry name" value="ResIII"/>
    <property type="match status" value="1"/>
</dbReference>
<dbReference type="PANTHER" id="PTHR30580">
    <property type="entry name" value="PRIMOSOMAL PROTEIN N"/>
    <property type="match status" value="1"/>
</dbReference>
<evidence type="ECO:0000256" key="1">
    <source>
        <dbReference type="ARBA" id="ARBA00022741"/>
    </source>
</evidence>
<evidence type="ECO:0000259" key="5">
    <source>
        <dbReference type="PROSITE" id="PS51194"/>
    </source>
</evidence>
<dbReference type="SMART" id="SM00487">
    <property type="entry name" value="DEXDc"/>
    <property type="match status" value="1"/>
</dbReference>
<keyword evidence="7" id="KW-1185">Reference proteome</keyword>
<sequence>MNQELSFFLSGRLLLQEEIPFPLQDQPVQFLQGVFKEKNQYHCARCGNHNDELFASFPCARCGQMCTYCRHCLMMGRVSECSRLVCWTGSAPIKREDGRLNWEGQLSKGQLVASDAVVEAVEENSEWLIWAVCGAGKTEVLFRGIETALQAKKRVCIATPRTDVVLELAPRLQKVFPTVGVAALYGGSPDRHKYSSLVVTTTHQLFRFQEAFDVMIVDEVDAFPYFYDPALQFAVHKSRKPNSALIYLTATPNEQWQLECKLGKRNHTKISARFHRYPLPVPQVRWCGRWQKAFIKGKIPPKVEDWVKSRLASDKQALLFFPHIDLMEQALPIFQQLDPHIQAVHAEDPERKEKVALMREKKLLLLLTTTILERGVTFPNIDVAVIGAEDDIFTESALVQIAGRAGRSADFPDGVVTFFHFGRTKAMLRAIAHIEAMNKEGRERGLIDG</sequence>
<dbReference type="EMBL" id="CP147404">
    <property type="protein sequence ID" value="WXB92789.1"/>
    <property type="molecule type" value="Genomic_DNA"/>
</dbReference>
<dbReference type="InterPro" id="IPR014001">
    <property type="entry name" value="Helicase_ATP-bd"/>
</dbReference>
<evidence type="ECO:0000313" key="6">
    <source>
        <dbReference type="EMBL" id="WXB92789.1"/>
    </source>
</evidence>
<dbReference type="SMART" id="SM00490">
    <property type="entry name" value="HELICc"/>
    <property type="match status" value="1"/>
</dbReference>
<dbReference type="Pfam" id="PF00271">
    <property type="entry name" value="Helicase_C"/>
    <property type="match status" value="1"/>
</dbReference>
<evidence type="ECO:0000313" key="7">
    <source>
        <dbReference type="Proteomes" id="UP001387364"/>
    </source>
</evidence>
<dbReference type="PROSITE" id="PS51194">
    <property type="entry name" value="HELICASE_CTER"/>
    <property type="match status" value="1"/>
</dbReference>
<keyword evidence="2" id="KW-0067">ATP-binding</keyword>
<evidence type="ECO:0000256" key="3">
    <source>
        <dbReference type="ARBA" id="ARBA00023125"/>
    </source>
</evidence>
<keyword evidence="3" id="KW-0238">DNA-binding</keyword>
<feature type="domain" description="Helicase C-terminal" evidence="5">
    <location>
        <begin position="302"/>
        <end position="449"/>
    </location>
</feature>
<proteinExistence type="predicted"/>
<dbReference type="SUPFAM" id="SSF52540">
    <property type="entry name" value="P-loop containing nucleoside triphosphate hydrolases"/>
    <property type="match status" value="1"/>
</dbReference>
<dbReference type="Gene3D" id="3.40.50.300">
    <property type="entry name" value="P-loop containing nucleotide triphosphate hydrolases"/>
    <property type="match status" value="2"/>
</dbReference>
<keyword evidence="1" id="KW-0547">Nucleotide-binding</keyword>
<evidence type="ECO:0000259" key="4">
    <source>
        <dbReference type="PROSITE" id="PS51192"/>
    </source>
</evidence>
<keyword evidence="6" id="KW-0378">Hydrolase</keyword>
<dbReference type="PROSITE" id="PS51192">
    <property type="entry name" value="HELICASE_ATP_BIND_1"/>
    <property type="match status" value="1"/>
</dbReference>
<dbReference type="InterPro" id="IPR001650">
    <property type="entry name" value="Helicase_C-like"/>
</dbReference>
<dbReference type="InterPro" id="IPR027417">
    <property type="entry name" value="P-loop_NTPase"/>
</dbReference>
<dbReference type="RefSeq" id="WP_338751645.1">
    <property type="nucleotide sequence ID" value="NZ_CP147404.1"/>
</dbReference>
<name>A0ABZ2N5S8_9BACI</name>
<organism evidence="6 7">
    <name type="scientific">Bacillus kandeliae</name>
    <dbReference type="NCBI Taxonomy" id="3129297"/>
    <lineage>
        <taxon>Bacteria</taxon>
        <taxon>Bacillati</taxon>
        <taxon>Bacillota</taxon>
        <taxon>Bacilli</taxon>
        <taxon>Bacillales</taxon>
        <taxon>Bacillaceae</taxon>
        <taxon>Bacillus</taxon>
    </lineage>
</organism>
<accession>A0ABZ2N5S8</accession>
<protein>
    <submittedName>
        <fullName evidence="6">DEAD/DEAH box helicase</fullName>
    </submittedName>
</protein>
<keyword evidence="6" id="KW-0347">Helicase</keyword>
<evidence type="ECO:0000256" key="2">
    <source>
        <dbReference type="ARBA" id="ARBA00022840"/>
    </source>
</evidence>
<dbReference type="GO" id="GO:0004386">
    <property type="term" value="F:helicase activity"/>
    <property type="evidence" value="ECO:0007669"/>
    <property type="project" value="UniProtKB-KW"/>
</dbReference>